<accession>A0A5B7GU21</accession>
<comment type="caution">
    <text evidence="1">The sequence shown here is derived from an EMBL/GenBank/DDBJ whole genome shotgun (WGS) entry which is preliminary data.</text>
</comment>
<gene>
    <name evidence="1" type="ORF">E2C01_054723</name>
</gene>
<dbReference type="AlphaFoldDB" id="A0A5B7GU21"/>
<evidence type="ECO:0000313" key="2">
    <source>
        <dbReference type="Proteomes" id="UP000324222"/>
    </source>
</evidence>
<protein>
    <submittedName>
        <fullName evidence="1">Uncharacterized protein</fullName>
    </submittedName>
</protein>
<sequence>MAQALEQRYGMRYQDEVFRSRFQTHNRRRDESPQELAYNPEGMVYKAYPEVNNGLITVLLHDKFIDALDSSQLKIQVK</sequence>
<name>A0A5B7GU21_PORTR</name>
<evidence type="ECO:0000313" key="1">
    <source>
        <dbReference type="EMBL" id="MPC60667.1"/>
    </source>
</evidence>
<keyword evidence="2" id="KW-1185">Reference proteome</keyword>
<dbReference type="Proteomes" id="UP000324222">
    <property type="component" value="Unassembled WGS sequence"/>
</dbReference>
<proteinExistence type="predicted"/>
<organism evidence="1 2">
    <name type="scientific">Portunus trituberculatus</name>
    <name type="common">Swimming crab</name>
    <name type="synonym">Neptunus trituberculatus</name>
    <dbReference type="NCBI Taxonomy" id="210409"/>
    <lineage>
        <taxon>Eukaryota</taxon>
        <taxon>Metazoa</taxon>
        <taxon>Ecdysozoa</taxon>
        <taxon>Arthropoda</taxon>
        <taxon>Crustacea</taxon>
        <taxon>Multicrustacea</taxon>
        <taxon>Malacostraca</taxon>
        <taxon>Eumalacostraca</taxon>
        <taxon>Eucarida</taxon>
        <taxon>Decapoda</taxon>
        <taxon>Pleocyemata</taxon>
        <taxon>Brachyura</taxon>
        <taxon>Eubrachyura</taxon>
        <taxon>Portunoidea</taxon>
        <taxon>Portunidae</taxon>
        <taxon>Portuninae</taxon>
        <taxon>Portunus</taxon>
    </lineage>
</organism>
<reference evidence="1 2" key="1">
    <citation type="submission" date="2019-05" db="EMBL/GenBank/DDBJ databases">
        <title>Another draft genome of Portunus trituberculatus and its Hox gene families provides insights of decapod evolution.</title>
        <authorList>
            <person name="Jeong J.-H."/>
            <person name="Song I."/>
            <person name="Kim S."/>
            <person name="Choi T."/>
            <person name="Kim D."/>
            <person name="Ryu S."/>
            <person name="Kim W."/>
        </authorList>
    </citation>
    <scope>NUCLEOTIDE SEQUENCE [LARGE SCALE GENOMIC DNA]</scope>
    <source>
        <tissue evidence="1">Muscle</tissue>
    </source>
</reference>
<dbReference type="EMBL" id="VSRR010017775">
    <property type="protein sequence ID" value="MPC60667.1"/>
    <property type="molecule type" value="Genomic_DNA"/>
</dbReference>